<evidence type="ECO:0000313" key="3">
    <source>
        <dbReference type="Proteomes" id="UP000887560"/>
    </source>
</evidence>
<accession>A0A915NWL1</accession>
<organism evidence="3 4">
    <name type="scientific">Meloidogyne floridensis</name>
    <dbReference type="NCBI Taxonomy" id="298350"/>
    <lineage>
        <taxon>Eukaryota</taxon>
        <taxon>Metazoa</taxon>
        <taxon>Ecdysozoa</taxon>
        <taxon>Nematoda</taxon>
        <taxon>Chromadorea</taxon>
        <taxon>Rhabditida</taxon>
        <taxon>Tylenchina</taxon>
        <taxon>Tylenchomorpha</taxon>
        <taxon>Tylenchoidea</taxon>
        <taxon>Meloidogynidae</taxon>
        <taxon>Meloidogyninae</taxon>
        <taxon>Meloidogyne</taxon>
    </lineage>
</organism>
<dbReference type="GO" id="GO:0043291">
    <property type="term" value="C:RAVE complex"/>
    <property type="evidence" value="ECO:0007669"/>
    <property type="project" value="TreeGrafter"/>
</dbReference>
<dbReference type="Pfam" id="PF10259">
    <property type="entry name" value="Rogdi_lz"/>
    <property type="match status" value="1"/>
</dbReference>
<keyword evidence="3" id="KW-1185">Reference proteome</keyword>
<evidence type="ECO:0000256" key="1">
    <source>
        <dbReference type="ARBA" id="ARBA00005535"/>
    </source>
</evidence>
<comment type="similarity">
    <text evidence="1">Belongs to the rogdi family.</text>
</comment>
<dbReference type="AlphaFoldDB" id="A0A915NWL1"/>
<dbReference type="Proteomes" id="UP000887560">
    <property type="component" value="Unplaced"/>
</dbReference>
<dbReference type="PANTHER" id="PTHR13618">
    <property type="entry name" value="LEUCINE ZIPPER CONTAINING TRANSCRIPTION FACTOR LZF1"/>
    <property type="match status" value="1"/>
</dbReference>
<evidence type="ECO:0000313" key="4">
    <source>
        <dbReference type="WBParaSite" id="scf7180000420984.g6053"/>
    </source>
</evidence>
<evidence type="ECO:0000256" key="2">
    <source>
        <dbReference type="SAM" id="MobiDB-lite"/>
    </source>
</evidence>
<name>A0A915NWL1_9BILA</name>
<reference evidence="4" key="1">
    <citation type="submission" date="2022-11" db="UniProtKB">
        <authorList>
            <consortium name="WormBaseParasite"/>
        </authorList>
    </citation>
    <scope>IDENTIFICATION</scope>
</reference>
<dbReference type="InterPro" id="IPR028241">
    <property type="entry name" value="RAVE2/Rogdi"/>
</dbReference>
<proteinExistence type="inferred from homology"/>
<feature type="region of interest" description="Disordered" evidence="2">
    <location>
        <begin position="65"/>
        <end position="86"/>
    </location>
</feature>
<dbReference type="WBParaSite" id="scf7180000420984.g6053">
    <property type="protein sequence ID" value="scf7180000420984.g6053"/>
    <property type="gene ID" value="scf7180000420984.g6053"/>
</dbReference>
<protein>
    <submittedName>
        <fullName evidence="4">Protein rogdi</fullName>
    </submittedName>
</protein>
<dbReference type="PANTHER" id="PTHR13618:SF1">
    <property type="entry name" value="PROTEIN ROGDI HOMOLOG"/>
    <property type="match status" value="1"/>
</dbReference>
<sequence>MINDGEEECSYSSSDESSQVVSLENRLQLESEWFQKARASSTIEQLRYLLADCCRRLNAQHKCSDPTLASEPRAKPSTERFQLSSKVVPPQESNLTALVILAGDSVVQAEVSLKYAKSASGFYRATAQPDVHWKIQQLQDAANTIVRALGSLYRGQRLYAEAIQKGADTSQLLLQIFQSKSLTELCNFHPIKSFVPPLPHDILLSFYLSSAKLICAAYQVAQKEGTQTVTVFQAECQMPKIVELIQQLNVAFAVVHDFLANFNLLIDAKK</sequence>